<gene>
    <name evidence="1" type="ORF">BG011_001957</name>
</gene>
<dbReference type="AlphaFoldDB" id="A0A9P6TUG2"/>
<proteinExistence type="predicted"/>
<reference evidence="1" key="1">
    <citation type="journal article" date="2020" name="Fungal Divers.">
        <title>Resolving the Mortierellaceae phylogeny through synthesis of multi-gene phylogenetics and phylogenomics.</title>
        <authorList>
            <person name="Vandepol N."/>
            <person name="Liber J."/>
            <person name="Desiro A."/>
            <person name="Na H."/>
            <person name="Kennedy M."/>
            <person name="Barry K."/>
            <person name="Grigoriev I.V."/>
            <person name="Miller A.N."/>
            <person name="O'Donnell K."/>
            <person name="Stajich J.E."/>
            <person name="Bonito G."/>
        </authorList>
    </citation>
    <scope>NUCLEOTIDE SEQUENCE</scope>
    <source>
        <strain evidence="1">KOD948</strain>
    </source>
</reference>
<dbReference type="Proteomes" id="UP000726737">
    <property type="component" value="Unassembled WGS sequence"/>
</dbReference>
<protein>
    <submittedName>
        <fullName evidence="1">Uncharacterized protein</fullName>
    </submittedName>
</protein>
<comment type="caution">
    <text evidence="1">The sequence shown here is derived from an EMBL/GenBank/DDBJ whole genome shotgun (WGS) entry which is preliminary data.</text>
</comment>
<evidence type="ECO:0000313" key="2">
    <source>
        <dbReference type="Proteomes" id="UP000726737"/>
    </source>
</evidence>
<evidence type="ECO:0000313" key="1">
    <source>
        <dbReference type="EMBL" id="KAG0247141.1"/>
    </source>
</evidence>
<organism evidence="1 2">
    <name type="scientific">Mortierella polycephala</name>
    <dbReference type="NCBI Taxonomy" id="41804"/>
    <lineage>
        <taxon>Eukaryota</taxon>
        <taxon>Fungi</taxon>
        <taxon>Fungi incertae sedis</taxon>
        <taxon>Mucoromycota</taxon>
        <taxon>Mortierellomycotina</taxon>
        <taxon>Mortierellomycetes</taxon>
        <taxon>Mortierellales</taxon>
        <taxon>Mortierellaceae</taxon>
        <taxon>Mortierella</taxon>
    </lineage>
</organism>
<name>A0A9P6TUG2_9FUNG</name>
<dbReference type="OrthoDB" id="2444041at2759"/>
<keyword evidence="2" id="KW-1185">Reference proteome</keyword>
<accession>A0A9P6TUG2</accession>
<sequence>MFSKDGLTFKSGYLYIPDEVLTAGDLKTSPCLKGDIIAPGTELEKAGIKKGDAETFAFTICDPPSAGSTKALCKYENMNIKARVRRTILGFRNCPFDSCTFKEETISRRTITTTGEVKASITLFEKVGLEASITNSLENEMTYTTATEANLTNGKSAHLVGVTVVLTVTIGSVKLSGFDVTTYDPNTNTFTGACQEDKYTSTKPITNSFLVKSKTTTLWLNCTLSDPPAQAPAKRDLEANPEDACFYYDADGNSVEESCPV</sequence>
<dbReference type="EMBL" id="JAAAJA010001573">
    <property type="protein sequence ID" value="KAG0247141.1"/>
    <property type="molecule type" value="Genomic_DNA"/>
</dbReference>